<evidence type="ECO:0000313" key="3">
    <source>
        <dbReference type="Proteomes" id="UP000265520"/>
    </source>
</evidence>
<organism evidence="2 3">
    <name type="scientific">Trifolium medium</name>
    <dbReference type="NCBI Taxonomy" id="97028"/>
    <lineage>
        <taxon>Eukaryota</taxon>
        <taxon>Viridiplantae</taxon>
        <taxon>Streptophyta</taxon>
        <taxon>Embryophyta</taxon>
        <taxon>Tracheophyta</taxon>
        <taxon>Spermatophyta</taxon>
        <taxon>Magnoliopsida</taxon>
        <taxon>eudicotyledons</taxon>
        <taxon>Gunneridae</taxon>
        <taxon>Pentapetalae</taxon>
        <taxon>rosids</taxon>
        <taxon>fabids</taxon>
        <taxon>Fabales</taxon>
        <taxon>Fabaceae</taxon>
        <taxon>Papilionoideae</taxon>
        <taxon>50 kb inversion clade</taxon>
        <taxon>NPAAA clade</taxon>
        <taxon>Hologalegina</taxon>
        <taxon>IRL clade</taxon>
        <taxon>Trifolieae</taxon>
        <taxon>Trifolium</taxon>
    </lineage>
</organism>
<keyword evidence="3" id="KW-1185">Reference proteome</keyword>
<reference evidence="2 3" key="1">
    <citation type="journal article" date="2018" name="Front. Plant Sci.">
        <title>Red Clover (Trifolium pratense) and Zigzag Clover (T. medium) - A Picture of Genomic Similarities and Differences.</title>
        <authorList>
            <person name="Dluhosova J."/>
            <person name="Istvanek J."/>
            <person name="Nedelnik J."/>
            <person name="Repkova J."/>
        </authorList>
    </citation>
    <scope>NUCLEOTIDE SEQUENCE [LARGE SCALE GENOMIC DNA]</scope>
    <source>
        <strain evidence="3">cv. 10/8</strain>
        <tissue evidence="2">Leaf</tissue>
    </source>
</reference>
<dbReference type="AlphaFoldDB" id="A0A392W2T5"/>
<comment type="caution">
    <text evidence="2">The sequence shown here is derived from an EMBL/GenBank/DDBJ whole genome shotgun (WGS) entry which is preliminary data.</text>
</comment>
<dbReference type="Proteomes" id="UP000265520">
    <property type="component" value="Unassembled WGS sequence"/>
</dbReference>
<feature type="non-terminal residue" evidence="2">
    <location>
        <position position="43"/>
    </location>
</feature>
<feature type="region of interest" description="Disordered" evidence="1">
    <location>
        <begin position="1"/>
        <end position="43"/>
    </location>
</feature>
<evidence type="ECO:0000313" key="2">
    <source>
        <dbReference type="EMBL" id="MCI94043.1"/>
    </source>
</evidence>
<accession>A0A392W2T5</accession>
<proteinExistence type="predicted"/>
<evidence type="ECO:0000256" key="1">
    <source>
        <dbReference type="SAM" id="MobiDB-lite"/>
    </source>
</evidence>
<name>A0A392W2T5_9FABA</name>
<sequence>MISHPRVCRPVDIPHGALPIPHYVPVQQDDPIEEDAPPADAPP</sequence>
<dbReference type="EMBL" id="LXQA011345671">
    <property type="protein sequence ID" value="MCI94043.1"/>
    <property type="molecule type" value="Genomic_DNA"/>
</dbReference>
<protein>
    <submittedName>
        <fullName evidence="2">Uncharacterized protein</fullName>
    </submittedName>
</protein>